<evidence type="ECO:0000313" key="2">
    <source>
        <dbReference type="Proteomes" id="UP001161408"/>
    </source>
</evidence>
<protein>
    <submittedName>
        <fullName evidence="1">Uncharacterized protein</fullName>
    </submittedName>
</protein>
<name>A0AA37S5E2_9GAMM</name>
<dbReference type="EMBL" id="BSNE01000020">
    <property type="protein sequence ID" value="GLQ04379.1"/>
    <property type="molecule type" value="Genomic_DNA"/>
</dbReference>
<comment type="caution">
    <text evidence="1">The sequence shown here is derived from an EMBL/GenBank/DDBJ whole genome shotgun (WGS) entry which is preliminary data.</text>
</comment>
<sequence>MISFKHFSVNSVSSVVNTYLGLTLAQCEIAATGQYMAFLRSLKGLILQIEVNEQKTQA</sequence>
<keyword evidence="2" id="KW-1185">Reference proteome</keyword>
<dbReference type="AlphaFoldDB" id="A0AA37S5E2"/>
<accession>A0AA37S5E2</accession>
<proteinExistence type="predicted"/>
<organism evidence="1 2">
    <name type="scientific">Pseudoalteromonas tetraodonis GFC</name>
    <dbReference type="NCBI Taxonomy" id="1315271"/>
    <lineage>
        <taxon>Bacteria</taxon>
        <taxon>Pseudomonadati</taxon>
        <taxon>Pseudomonadota</taxon>
        <taxon>Gammaproteobacteria</taxon>
        <taxon>Alteromonadales</taxon>
        <taxon>Pseudoalteromonadaceae</taxon>
        <taxon>Pseudoalteromonas</taxon>
    </lineage>
</organism>
<gene>
    <name evidence="1" type="ORF">GCM10007914_32600</name>
</gene>
<dbReference type="Proteomes" id="UP001161408">
    <property type="component" value="Unassembled WGS sequence"/>
</dbReference>
<reference evidence="1" key="2">
    <citation type="submission" date="2023-01" db="EMBL/GenBank/DDBJ databases">
        <title>Draft genome sequence of Pseudoalteromonas tetraodonis strain NBRC 103034.</title>
        <authorList>
            <person name="Sun Q."/>
            <person name="Mori K."/>
        </authorList>
    </citation>
    <scope>NUCLEOTIDE SEQUENCE</scope>
    <source>
        <strain evidence="1">NBRC 103034</strain>
    </source>
</reference>
<reference evidence="1" key="1">
    <citation type="journal article" date="2014" name="Int. J. Syst. Evol. Microbiol.">
        <title>Complete genome sequence of Corynebacterium casei LMG S-19264T (=DSM 44701T), isolated from a smear-ripened cheese.</title>
        <authorList>
            <consortium name="US DOE Joint Genome Institute (JGI-PGF)"/>
            <person name="Walter F."/>
            <person name="Albersmeier A."/>
            <person name="Kalinowski J."/>
            <person name="Ruckert C."/>
        </authorList>
    </citation>
    <scope>NUCLEOTIDE SEQUENCE</scope>
    <source>
        <strain evidence="1">NBRC 103034</strain>
    </source>
</reference>
<evidence type="ECO:0000313" key="1">
    <source>
        <dbReference type="EMBL" id="GLQ04379.1"/>
    </source>
</evidence>